<organism evidence="1 2">
    <name type="scientific">Planktothrix rubescens CCAP 1459/22</name>
    <dbReference type="NCBI Taxonomy" id="329571"/>
    <lineage>
        <taxon>Bacteria</taxon>
        <taxon>Bacillati</taxon>
        <taxon>Cyanobacteriota</taxon>
        <taxon>Cyanophyceae</taxon>
        <taxon>Oscillatoriophycideae</taxon>
        <taxon>Oscillatoriales</taxon>
        <taxon>Microcoleaceae</taxon>
        <taxon>Planktothrix</taxon>
    </lineage>
</organism>
<dbReference type="Proteomes" id="UP000196521">
    <property type="component" value="Chromosome"/>
</dbReference>
<accession>A0A6J7ZQ19</accession>
<name>A0A6J7ZQ19_PLARU</name>
<dbReference type="AlphaFoldDB" id="A0A6J7ZQ19"/>
<evidence type="ECO:0000313" key="1">
    <source>
        <dbReference type="EMBL" id="CAC5344154.1"/>
    </source>
</evidence>
<evidence type="ECO:0000313" key="2">
    <source>
        <dbReference type="Proteomes" id="UP000196521"/>
    </source>
</evidence>
<gene>
    <name evidence="1" type="ORF">PLAN_40569</name>
</gene>
<comment type="caution">
    <text evidence="1">The sequence shown here is derived from an EMBL/GenBank/DDBJ whole genome shotgun (WGS) entry which is preliminary data.</text>
</comment>
<sequence>MRKFYKPLQGMSVALRPLFEPIFRPLTGFSLPDKEVMDAPMPI</sequence>
<reference evidence="1" key="1">
    <citation type="submission" date="2020-05" db="EMBL/GenBank/DDBJ databases">
        <authorList>
            <consortium name="Genoscope - CEA"/>
            <person name="William W."/>
        </authorList>
    </citation>
    <scope>NUCLEOTIDE SEQUENCE [LARGE SCALE GENOMIC DNA]</scope>
    <source>
        <strain evidence="1">PCC 7821</strain>
    </source>
</reference>
<keyword evidence="2" id="KW-1185">Reference proteome</keyword>
<protein>
    <submittedName>
        <fullName evidence="1">Uncharacterized protein</fullName>
    </submittedName>
</protein>
<proteinExistence type="predicted"/>
<dbReference type="EMBL" id="CZCZ02000014">
    <property type="protein sequence ID" value="CAC5344154.1"/>
    <property type="molecule type" value="Genomic_DNA"/>
</dbReference>
<dbReference type="EMBL" id="LR812490">
    <property type="protein sequence ID" value="CAC5344154.1"/>
    <property type="molecule type" value="Genomic_DNA"/>
</dbReference>